<evidence type="ECO:0000313" key="2">
    <source>
        <dbReference type="EMBL" id="KAG0320688.1"/>
    </source>
</evidence>
<comment type="caution">
    <text evidence="2">The sequence shown here is derived from an EMBL/GenBank/DDBJ whole genome shotgun (WGS) entry which is preliminary data.</text>
</comment>
<dbReference type="Proteomes" id="UP000738325">
    <property type="component" value="Unassembled WGS sequence"/>
</dbReference>
<feature type="chain" id="PRO_5040128251" evidence="1">
    <location>
        <begin position="27"/>
        <end position="119"/>
    </location>
</feature>
<keyword evidence="3" id="KW-1185">Reference proteome</keyword>
<dbReference type="OrthoDB" id="2414731at2759"/>
<gene>
    <name evidence="2" type="ORF">BGZ99_004372</name>
</gene>
<organism evidence="2 3">
    <name type="scientific">Dissophora globulifera</name>
    <dbReference type="NCBI Taxonomy" id="979702"/>
    <lineage>
        <taxon>Eukaryota</taxon>
        <taxon>Fungi</taxon>
        <taxon>Fungi incertae sedis</taxon>
        <taxon>Mucoromycota</taxon>
        <taxon>Mortierellomycotina</taxon>
        <taxon>Mortierellomycetes</taxon>
        <taxon>Mortierellales</taxon>
        <taxon>Mortierellaceae</taxon>
        <taxon>Dissophora</taxon>
    </lineage>
</organism>
<evidence type="ECO:0000313" key="3">
    <source>
        <dbReference type="Proteomes" id="UP000738325"/>
    </source>
</evidence>
<sequence>MLLFASSLAIHVLSSLFILATPGVSGNPVLQQSPGGHKSIYTAGPVIHPVTTIAPETDIIPVTNVQPVVHILPADYITDPYGDRDYYRDNGYVSLNGYGGRYRYDASLGYGGYEYGYGG</sequence>
<dbReference type="EMBL" id="JAAAIP010000272">
    <property type="protein sequence ID" value="KAG0320688.1"/>
    <property type="molecule type" value="Genomic_DNA"/>
</dbReference>
<feature type="signal peptide" evidence="1">
    <location>
        <begin position="1"/>
        <end position="26"/>
    </location>
</feature>
<keyword evidence="1" id="KW-0732">Signal</keyword>
<evidence type="ECO:0000256" key="1">
    <source>
        <dbReference type="SAM" id="SignalP"/>
    </source>
</evidence>
<proteinExistence type="predicted"/>
<name>A0A9P6UTX8_9FUNG</name>
<protein>
    <submittedName>
        <fullName evidence="2">Uncharacterized protein</fullName>
    </submittedName>
</protein>
<accession>A0A9P6UTX8</accession>
<dbReference type="AlphaFoldDB" id="A0A9P6UTX8"/>
<reference evidence="2" key="1">
    <citation type="journal article" date="2020" name="Fungal Divers.">
        <title>Resolving the Mortierellaceae phylogeny through synthesis of multi-gene phylogenetics and phylogenomics.</title>
        <authorList>
            <person name="Vandepol N."/>
            <person name="Liber J."/>
            <person name="Desiro A."/>
            <person name="Na H."/>
            <person name="Kennedy M."/>
            <person name="Barry K."/>
            <person name="Grigoriev I.V."/>
            <person name="Miller A.N."/>
            <person name="O'Donnell K."/>
            <person name="Stajich J.E."/>
            <person name="Bonito G."/>
        </authorList>
    </citation>
    <scope>NUCLEOTIDE SEQUENCE</scope>
    <source>
        <strain evidence="2">REB-010B</strain>
    </source>
</reference>